<dbReference type="OMA" id="YKHRLCL"/>
<feature type="compositionally biased region" description="Basic residues" evidence="4">
    <location>
        <begin position="196"/>
        <end position="208"/>
    </location>
</feature>
<dbReference type="InterPro" id="IPR019749">
    <property type="entry name" value="Band_41_domain"/>
</dbReference>
<evidence type="ECO:0000259" key="5">
    <source>
        <dbReference type="PROSITE" id="PS50003"/>
    </source>
</evidence>
<dbReference type="GO" id="GO:0005856">
    <property type="term" value="C:cytoskeleton"/>
    <property type="evidence" value="ECO:0007669"/>
    <property type="project" value="InterPro"/>
</dbReference>
<keyword evidence="2 3" id="KW-0175">Coiled coil</keyword>
<dbReference type="InterPro" id="IPR035963">
    <property type="entry name" value="FERM_2"/>
</dbReference>
<dbReference type="InterPro" id="IPR000299">
    <property type="entry name" value="FERM_domain"/>
</dbReference>
<feature type="domain" description="MyTH4" evidence="7">
    <location>
        <begin position="873"/>
        <end position="1083"/>
    </location>
</feature>
<dbReference type="Pfam" id="PF00373">
    <property type="entry name" value="FERM_M"/>
    <property type="match status" value="1"/>
</dbReference>
<proteinExistence type="predicted"/>
<feature type="region of interest" description="Disordered" evidence="4">
    <location>
        <begin position="376"/>
        <end position="399"/>
    </location>
</feature>
<evidence type="ECO:0000256" key="3">
    <source>
        <dbReference type="SAM" id="Coils"/>
    </source>
</evidence>
<dbReference type="InterPro" id="IPR038185">
    <property type="entry name" value="MyTH4_dom_sf"/>
</dbReference>
<dbReference type="InterPro" id="IPR000857">
    <property type="entry name" value="MyTH4_dom"/>
</dbReference>
<dbReference type="SMART" id="SM00233">
    <property type="entry name" value="PH"/>
    <property type="match status" value="2"/>
</dbReference>
<evidence type="ECO:0000256" key="1">
    <source>
        <dbReference type="ARBA" id="ARBA00022737"/>
    </source>
</evidence>
<dbReference type="RefSeq" id="XP_027198697.1">
    <property type="nucleotide sequence ID" value="XM_027342896.1"/>
</dbReference>
<dbReference type="InterPro" id="IPR001849">
    <property type="entry name" value="PH_domain"/>
</dbReference>
<dbReference type="PANTHER" id="PTHR22903">
    <property type="entry name" value="PLEKHH PROTEIN"/>
    <property type="match status" value="1"/>
</dbReference>
<dbReference type="GO" id="GO:0009887">
    <property type="term" value="P:animal organ morphogenesis"/>
    <property type="evidence" value="ECO:0007669"/>
    <property type="project" value="UniProtKB-ARBA"/>
</dbReference>
<evidence type="ECO:0000256" key="4">
    <source>
        <dbReference type="SAM" id="MobiDB-lite"/>
    </source>
</evidence>
<feature type="region of interest" description="Disordered" evidence="4">
    <location>
        <begin position="105"/>
        <end position="136"/>
    </location>
</feature>
<feature type="region of interest" description="Disordered" evidence="4">
    <location>
        <begin position="441"/>
        <end position="466"/>
    </location>
</feature>
<dbReference type="FunCoup" id="A0A6P6XZH6">
    <property type="interactions" value="34"/>
</dbReference>
<evidence type="ECO:0000256" key="2">
    <source>
        <dbReference type="ARBA" id="ARBA00023054"/>
    </source>
</evidence>
<dbReference type="Gene3D" id="3.10.20.90">
    <property type="entry name" value="Phosphatidylinositol 3-kinase Catalytic Subunit, Chain A, domain 1"/>
    <property type="match status" value="1"/>
</dbReference>
<feature type="domain" description="FERM" evidence="6">
    <location>
        <begin position="1094"/>
        <end position="1445"/>
    </location>
</feature>
<organism evidence="8 9">
    <name type="scientific">Dermatophagoides pteronyssinus</name>
    <name type="common">European house dust mite</name>
    <dbReference type="NCBI Taxonomy" id="6956"/>
    <lineage>
        <taxon>Eukaryota</taxon>
        <taxon>Metazoa</taxon>
        <taxon>Ecdysozoa</taxon>
        <taxon>Arthropoda</taxon>
        <taxon>Chelicerata</taxon>
        <taxon>Arachnida</taxon>
        <taxon>Acari</taxon>
        <taxon>Acariformes</taxon>
        <taxon>Sarcoptiformes</taxon>
        <taxon>Astigmata</taxon>
        <taxon>Psoroptidia</taxon>
        <taxon>Analgoidea</taxon>
        <taxon>Pyroglyphidae</taxon>
        <taxon>Dermatophagoidinae</taxon>
        <taxon>Dermatophagoides</taxon>
    </lineage>
</organism>
<dbReference type="KEGG" id="dpte:113792933"/>
<dbReference type="SUPFAM" id="SSF47031">
    <property type="entry name" value="Second domain of FERM"/>
    <property type="match status" value="1"/>
</dbReference>
<dbReference type="Proteomes" id="UP000515146">
    <property type="component" value="Unplaced"/>
</dbReference>
<dbReference type="PANTHER" id="PTHR22903:SF8">
    <property type="entry name" value="MAX-1A"/>
    <property type="match status" value="1"/>
</dbReference>
<dbReference type="Gene3D" id="1.25.40.530">
    <property type="entry name" value="MyTH4 domain"/>
    <property type="match status" value="1"/>
</dbReference>
<feature type="compositionally biased region" description="Low complexity" evidence="4">
    <location>
        <begin position="377"/>
        <end position="391"/>
    </location>
</feature>
<keyword evidence="8" id="KW-1185">Reference proteome</keyword>
<feature type="compositionally biased region" description="Low complexity" evidence="4">
    <location>
        <begin position="176"/>
        <end position="193"/>
    </location>
</feature>
<feature type="region of interest" description="Disordered" evidence="4">
    <location>
        <begin position="485"/>
        <end position="507"/>
    </location>
</feature>
<feature type="compositionally biased region" description="Low complexity" evidence="4">
    <location>
        <begin position="149"/>
        <end position="169"/>
    </location>
</feature>
<feature type="domain" description="PH" evidence="5">
    <location>
        <begin position="590"/>
        <end position="705"/>
    </location>
</feature>
<gene>
    <name evidence="9" type="primary">LOC113792933</name>
</gene>
<dbReference type="InterPro" id="IPR019748">
    <property type="entry name" value="FERM_central"/>
</dbReference>
<accession>A0A6P6XZH6</accession>
<evidence type="ECO:0000259" key="7">
    <source>
        <dbReference type="PROSITE" id="PS51016"/>
    </source>
</evidence>
<feature type="region of interest" description="Disordered" evidence="4">
    <location>
        <begin position="149"/>
        <end position="236"/>
    </location>
</feature>
<dbReference type="SUPFAM" id="SSF50729">
    <property type="entry name" value="PH domain-like"/>
    <property type="match status" value="2"/>
</dbReference>
<dbReference type="OrthoDB" id="6285196at2759"/>
<evidence type="ECO:0000259" key="6">
    <source>
        <dbReference type="PROSITE" id="PS50057"/>
    </source>
</evidence>
<name>A0A6P6XZH6_DERPT</name>
<dbReference type="Pfam" id="PF21989">
    <property type="entry name" value="RA_2"/>
    <property type="match status" value="1"/>
</dbReference>
<dbReference type="InterPro" id="IPR014352">
    <property type="entry name" value="FERM/acyl-CoA-bd_prot_sf"/>
</dbReference>
<dbReference type="PROSITE" id="PS50003">
    <property type="entry name" value="PH_DOMAIN"/>
    <property type="match status" value="1"/>
</dbReference>
<dbReference type="CDD" id="cd14473">
    <property type="entry name" value="FERM_B-lobe"/>
    <property type="match status" value="1"/>
</dbReference>
<dbReference type="SMART" id="SM00139">
    <property type="entry name" value="MyTH4"/>
    <property type="match status" value="1"/>
</dbReference>
<dbReference type="Gene3D" id="2.30.29.30">
    <property type="entry name" value="Pleckstrin-homology domain (PH domain)/Phosphotyrosine-binding domain (PTB)"/>
    <property type="match status" value="3"/>
</dbReference>
<reference evidence="9" key="1">
    <citation type="submission" date="2025-08" db="UniProtKB">
        <authorList>
            <consortium name="RefSeq"/>
        </authorList>
    </citation>
    <scope>IDENTIFICATION</scope>
    <source>
        <strain evidence="9">Airmid</strain>
    </source>
</reference>
<dbReference type="PROSITE" id="PS50057">
    <property type="entry name" value="FERM_3"/>
    <property type="match status" value="1"/>
</dbReference>
<feature type="compositionally biased region" description="Low complexity" evidence="4">
    <location>
        <begin position="485"/>
        <end position="505"/>
    </location>
</feature>
<evidence type="ECO:0000313" key="8">
    <source>
        <dbReference type="Proteomes" id="UP000515146"/>
    </source>
</evidence>
<feature type="coiled-coil region" evidence="3">
    <location>
        <begin position="59"/>
        <end position="100"/>
    </location>
</feature>
<feature type="compositionally biased region" description="Low complexity" evidence="4">
    <location>
        <begin position="121"/>
        <end position="134"/>
    </location>
</feature>
<dbReference type="CDD" id="cd17094">
    <property type="entry name" value="FERM_F1_Max1_like"/>
    <property type="match status" value="1"/>
</dbReference>
<dbReference type="GO" id="GO:0048731">
    <property type="term" value="P:system development"/>
    <property type="evidence" value="ECO:0007669"/>
    <property type="project" value="UniProtKB-ARBA"/>
</dbReference>
<dbReference type="SUPFAM" id="SSF54236">
    <property type="entry name" value="Ubiquitin-like"/>
    <property type="match status" value="1"/>
</dbReference>
<dbReference type="GO" id="GO:0071944">
    <property type="term" value="C:cell periphery"/>
    <property type="evidence" value="ECO:0007669"/>
    <property type="project" value="UniProtKB-ARBA"/>
</dbReference>
<dbReference type="InParanoid" id="A0A6P6XZH6"/>
<dbReference type="InterPro" id="IPR011993">
    <property type="entry name" value="PH-like_dom_sf"/>
</dbReference>
<dbReference type="PROSITE" id="PS51016">
    <property type="entry name" value="MYTH4"/>
    <property type="match status" value="1"/>
</dbReference>
<feature type="compositionally biased region" description="Low complexity" evidence="4">
    <location>
        <begin position="209"/>
        <end position="236"/>
    </location>
</feature>
<dbReference type="InterPro" id="IPR029071">
    <property type="entry name" value="Ubiquitin-like_domsf"/>
</dbReference>
<dbReference type="SMART" id="SM00295">
    <property type="entry name" value="B41"/>
    <property type="match status" value="1"/>
</dbReference>
<sequence>MEYSIRFHSFFFVFFVFNFSRDFFGFFRIQKANHQANMDSMNDNNVGKDGDADNEKSGIKNVNEIKQWISLRLEQLEEKNQLLKEENKKVNEELLKLRERYVMKKSYTPEPQRRHHRRYHQQTTMNKYQQQQQNHPSNNRYYLKKQNFSTLSSSTSSSSTSSSSSSSSSSDDDDNILLSSGLSRRKTQQQQQQKMNKYRSKNHHRRQNRSTTTTKKSTITTMNNNNDNNNNNNKQNHFNVVTLDHHNQKINSKNIDGHDYPQNVDVDDDIERKKPPTPPLHRLPSWESRIYEIAQNGIIQSTLSTPINYVTKFKQQQDFEKRNHQQHHHYINNNYHYNNNNNNENRQNSNENCYDSIRFVDDDVDETNLSTEAIISQRQKQQQQQNQFQLQPKTNSSFDNDDIIMSREIIINNNNGSKNEIHPFQLPKTTATATTTFINRQQRQQQQHRSTVSNVTTSSGNETDSTMTPTIMAMATTNELLLLKSSSSSSTTTSTTTTTTATKPTLLRKNHHIFNDHSHETNSTTARATTLTTFDSDVGGGDEHHYHFLEDSFEKLKIATNLTPQQQQREREQQSLFGPLSSSTTLNDNKLEKSGYLYKLSGKFKVWKKRWFILKDGTFYYFKYKNDNGLDNNNNNNNDNTMTTKKIKKTKPKRTIVLDQNCSLIRSKDLRFHLSYQQGKRTIHLAADTNDSYNEWLRLIGQTLTMNNILKLQDNQVPIIENYLIKVRFGHSIKCWTALYNNHLVYFNNPFEKIPIGYTSLKDCDIQEIQIPDGDDNLLIYDDILKKQIHYSLSIHPKNNNNDNNEPIYLVFISKQDFSLWYYHLKLAFDSNNIPKTSFENLLITLLNLESNCNSKEEFYSHDIWNNSLLTFTNDDNIQESLISLYDLDLKREALKLFRSIQLFIQVPIESNAIDYHITLIQNCLQVCLDHPELQAELYYQLIKQSSPINYRSSSSSSFIVHRSQSTNNNNNQTKTFWCSPHSLFKCNNNDIRSPPEPIPKSPSSQKDSSLFLQCLQFLSATISLFLPQNQVLWLLKHHINRFKNESTELGKYFLYCERALGRTLMNGPRRRIPSRMEVLSIIQRNPYQHSMPHSIPVHFANNSYQVIGFDGSTTVAEFIRQINSESGIRDNIYSGFALYSDDPIEKDVEHLLDPSEKLADAISNWETTMRKYNLGKFEPTKIIKLTYKHRLCLRQHFKNETDKERLIWIYEINNEVINNRFPVTYDLAIELMSLMIQIEYGNHRNYDNNKNNNVDQILKQSTIRFLSEKFHNKNGLNEIVTQRWNELCDRSLLDCVRIYLNCTRKWNLCGCQLFQANIFNCLKYDDLASLYLYKFFRNHSMIWIAIDEDFIELLEYESFHSILKISYRNVLNYGYFKSYFTLTIDQNCLNELLSMETLKSDNQIFRQQMLNKNGHPLFFQLSEQKIIQITALISDYIEMKKQQQQQQLIIDSDYGHIN</sequence>
<dbReference type="Gene3D" id="1.20.80.10">
    <property type="match status" value="1"/>
</dbReference>
<dbReference type="Pfam" id="PF00784">
    <property type="entry name" value="MyTH4"/>
    <property type="match status" value="1"/>
</dbReference>
<keyword evidence="1" id="KW-0677">Repeat</keyword>
<evidence type="ECO:0000313" key="9">
    <source>
        <dbReference type="RefSeq" id="XP_027198697.1"/>
    </source>
</evidence>
<protein>
    <submittedName>
        <fullName evidence="9">Pleckstrin homology domain-containing family H member 1-like</fullName>
    </submittedName>
</protein>
<dbReference type="Pfam" id="PF00169">
    <property type="entry name" value="PH"/>
    <property type="match status" value="1"/>
</dbReference>